<dbReference type="PANTHER" id="PTHR34127:SF1">
    <property type="entry name" value="OS04G0405600 PROTEIN"/>
    <property type="match status" value="1"/>
</dbReference>
<gene>
    <name evidence="2" type="ORF">PSNMU_V1.4_AUG-EV-PASAV3_0001800</name>
</gene>
<evidence type="ECO:0000256" key="1">
    <source>
        <dbReference type="SAM" id="MobiDB-lite"/>
    </source>
</evidence>
<sequence length="435" mass="46394">MGRITTIALGFYNVFLFACLTPKPDVAVVSAFSRTGPGLQNRPRRCPVDGTALASTNGPSGGDFGELTSALVTLDQQWQMQQQSGRGKPRWSKLFLPPEDPEDGGDESETLGSKPRGEDFVWMLEPPSSSIPSCVVVFTGGAGLGQFPQVVYNELLTKVSDKLNAVCITAPYEVGLDHFSLAKETGERIRRALLVLNDDEDAKPLPTYSLAHSLGCKLQTIYMAATGLESSFDGIGFMAFNNFSFAKTITMARSFAQELRGGGGMPSASGMGGVNPEMINSIFDFAEMAVGAIGVDFSPSPQDTQRLIQLRYSESMKAKTRLFVFGDDTLDSSQEFRDACESGVGVSNLPGGHLTPVYFQFKVDDLAGEAMGGLGDNFTPENINMAKEAIGGFQGASFGDEENFSALADEVCDWILGKPPTAASIPRISSGGADS</sequence>
<dbReference type="Proteomes" id="UP000291116">
    <property type="component" value="Unassembled WGS sequence"/>
</dbReference>
<evidence type="ECO:0000313" key="2">
    <source>
        <dbReference type="EMBL" id="VEU33376.1"/>
    </source>
</evidence>
<keyword evidence="3" id="KW-1185">Reference proteome</keyword>
<reference evidence="2 3" key="1">
    <citation type="submission" date="2019-01" db="EMBL/GenBank/DDBJ databases">
        <authorList>
            <person name="Ferrante I. M."/>
        </authorList>
    </citation>
    <scope>NUCLEOTIDE SEQUENCE [LARGE SCALE GENOMIC DNA]</scope>
    <source>
        <strain evidence="2 3">B856</strain>
    </source>
</reference>
<dbReference type="PROSITE" id="PS51257">
    <property type="entry name" value="PROKAR_LIPOPROTEIN"/>
    <property type="match status" value="1"/>
</dbReference>
<dbReference type="EMBL" id="CAACVS010000001">
    <property type="protein sequence ID" value="VEU33376.1"/>
    <property type="molecule type" value="Genomic_DNA"/>
</dbReference>
<dbReference type="AlphaFoldDB" id="A0A448YUB0"/>
<name>A0A448YUB0_9STRA</name>
<evidence type="ECO:0000313" key="3">
    <source>
        <dbReference type="Proteomes" id="UP000291116"/>
    </source>
</evidence>
<dbReference type="PANTHER" id="PTHR34127">
    <property type="entry name" value="OS04G0405600 PROTEIN"/>
    <property type="match status" value="1"/>
</dbReference>
<dbReference type="Pfam" id="PF07082">
    <property type="entry name" value="DUF1350"/>
    <property type="match status" value="1"/>
</dbReference>
<dbReference type="OrthoDB" id="3980at2759"/>
<feature type="region of interest" description="Disordered" evidence="1">
    <location>
        <begin position="82"/>
        <end position="114"/>
    </location>
</feature>
<organism evidence="2 3">
    <name type="scientific">Pseudo-nitzschia multistriata</name>
    <dbReference type="NCBI Taxonomy" id="183589"/>
    <lineage>
        <taxon>Eukaryota</taxon>
        <taxon>Sar</taxon>
        <taxon>Stramenopiles</taxon>
        <taxon>Ochrophyta</taxon>
        <taxon>Bacillariophyta</taxon>
        <taxon>Bacillariophyceae</taxon>
        <taxon>Bacillariophycidae</taxon>
        <taxon>Bacillariales</taxon>
        <taxon>Bacillariaceae</taxon>
        <taxon>Pseudo-nitzschia</taxon>
    </lineage>
</organism>
<dbReference type="InterPro" id="IPR010765">
    <property type="entry name" value="DUF1350"/>
</dbReference>
<proteinExistence type="predicted"/>
<feature type="compositionally biased region" description="Acidic residues" evidence="1">
    <location>
        <begin position="99"/>
        <end position="109"/>
    </location>
</feature>
<protein>
    <submittedName>
        <fullName evidence="2">Uncharacterized protein</fullName>
    </submittedName>
</protein>
<accession>A0A448YUB0</accession>